<dbReference type="GO" id="GO:0006355">
    <property type="term" value="P:regulation of DNA-templated transcription"/>
    <property type="evidence" value="ECO:0007669"/>
    <property type="project" value="InterPro"/>
</dbReference>
<keyword evidence="4" id="KW-0472">Membrane</keyword>
<keyword evidence="4" id="KW-0812">Transmembrane</keyword>
<feature type="transmembrane region" description="Helical" evidence="4">
    <location>
        <begin position="135"/>
        <end position="151"/>
    </location>
</feature>
<proteinExistence type="predicted"/>
<gene>
    <name evidence="6" type="ORF">K8V16_05200</name>
</gene>
<name>A0A9D2VKM8_9ACTN</name>
<dbReference type="PROSITE" id="PS50043">
    <property type="entry name" value="HTH_LUXR_2"/>
    <property type="match status" value="1"/>
</dbReference>
<evidence type="ECO:0000256" key="2">
    <source>
        <dbReference type="ARBA" id="ARBA00023125"/>
    </source>
</evidence>
<reference evidence="6" key="1">
    <citation type="journal article" date="2021" name="PeerJ">
        <title>Extensive microbial diversity within the chicken gut microbiome revealed by metagenomics and culture.</title>
        <authorList>
            <person name="Gilroy R."/>
            <person name="Ravi A."/>
            <person name="Getino M."/>
            <person name="Pursley I."/>
            <person name="Horton D.L."/>
            <person name="Alikhan N.F."/>
            <person name="Baker D."/>
            <person name="Gharbi K."/>
            <person name="Hall N."/>
            <person name="Watson M."/>
            <person name="Adriaenssens E.M."/>
            <person name="Foster-Nyarko E."/>
            <person name="Jarju S."/>
            <person name="Secka A."/>
            <person name="Antonio M."/>
            <person name="Oren A."/>
            <person name="Chaudhuri R.R."/>
            <person name="La Ragione R."/>
            <person name="Hildebrand F."/>
            <person name="Pallen M.J."/>
        </authorList>
    </citation>
    <scope>NUCLEOTIDE SEQUENCE</scope>
    <source>
        <strain evidence="6">USAMLcec12-2067</strain>
    </source>
</reference>
<organism evidence="6 7">
    <name type="scientific">Rubneribacter badeniensis</name>
    <dbReference type="NCBI Taxonomy" id="2070688"/>
    <lineage>
        <taxon>Bacteria</taxon>
        <taxon>Bacillati</taxon>
        <taxon>Actinomycetota</taxon>
        <taxon>Coriobacteriia</taxon>
        <taxon>Eggerthellales</taxon>
        <taxon>Eggerthellaceae</taxon>
        <taxon>Rubneribacter</taxon>
    </lineage>
</organism>
<dbReference type="EMBL" id="DYZL01000104">
    <property type="protein sequence ID" value="HJH43176.1"/>
    <property type="molecule type" value="Genomic_DNA"/>
</dbReference>
<evidence type="ECO:0000313" key="7">
    <source>
        <dbReference type="Proteomes" id="UP000789325"/>
    </source>
</evidence>
<evidence type="ECO:0000256" key="1">
    <source>
        <dbReference type="ARBA" id="ARBA00023015"/>
    </source>
</evidence>
<feature type="transmembrane region" description="Helical" evidence="4">
    <location>
        <begin position="330"/>
        <end position="350"/>
    </location>
</feature>
<evidence type="ECO:0000256" key="3">
    <source>
        <dbReference type="ARBA" id="ARBA00023163"/>
    </source>
</evidence>
<keyword evidence="4" id="KW-1133">Transmembrane helix</keyword>
<dbReference type="SMART" id="SM00421">
    <property type="entry name" value="HTH_LUXR"/>
    <property type="match status" value="1"/>
</dbReference>
<dbReference type="InterPro" id="IPR036388">
    <property type="entry name" value="WH-like_DNA-bd_sf"/>
</dbReference>
<dbReference type="CDD" id="cd06170">
    <property type="entry name" value="LuxR_C_like"/>
    <property type="match status" value="1"/>
</dbReference>
<feature type="domain" description="HTH luxR-type" evidence="5">
    <location>
        <begin position="406"/>
        <end position="471"/>
    </location>
</feature>
<dbReference type="PRINTS" id="PR00038">
    <property type="entry name" value="HTHLUXR"/>
</dbReference>
<feature type="transmembrane region" description="Helical" evidence="4">
    <location>
        <begin position="54"/>
        <end position="72"/>
    </location>
</feature>
<dbReference type="AlphaFoldDB" id="A0A9D2VKM8"/>
<comment type="caution">
    <text evidence="6">The sequence shown here is derived from an EMBL/GenBank/DDBJ whole genome shotgun (WGS) entry which is preliminary data.</text>
</comment>
<keyword evidence="3" id="KW-0804">Transcription</keyword>
<reference evidence="6" key="2">
    <citation type="submission" date="2021-09" db="EMBL/GenBank/DDBJ databases">
        <authorList>
            <person name="Gilroy R."/>
        </authorList>
    </citation>
    <scope>NUCLEOTIDE SEQUENCE</scope>
    <source>
        <strain evidence="6">USAMLcec12-2067</strain>
    </source>
</reference>
<accession>A0A9D2VKM8</accession>
<feature type="transmembrane region" description="Helical" evidence="4">
    <location>
        <begin position="356"/>
        <end position="377"/>
    </location>
</feature>
<feature type="transmembrane region" description="Helical" evidence="4">
    <location>
        <begin position="180"/>
        <end position="198"/>
    </location>
</feature>
<dbReference type="PANTHER" id="PTHR44688:SF16">
    <property type="entry name" value="DNA-BINDING TRANSCRIPTIONAL ACTIVATOR DEVR_DOSR"/>
    <property type="match status" value="1"/>
</dbReference>
<feature type="transmembrane region" description="Helical" evidence="4">
    <location>
        <begin position="298"/>
        <end position="318"/>
    </location>
</feature>
<evidence type="ECO:0000313" key="6">
    <source>
        <dbReference type="EMBL" id="HJH43176.1"/>
    </source>
</evidence>
<dbReference type="InterPro" id="IPR016032">
    <property type="entry name" value="Sig_transdc_resp-reg_C-effctor"/>
</dbReference>
<dbReference type="PANTHER" id="PTHR44688">
    <property type="entry name" value="DNA-BINDING TRANSCRIPTIONAL ACTIVATOR DEVR_DOSR"/>
    <property type="match status" value="1"/>
</dbReference>
<evidence type="ECO:0000256" key="4">
    <source>
        <dbReference type="SAM" id="Phobius"/>
    </source>
</evidence>
<feature type="transmembrane region" description="Helical" evidence="4">
    <location>
        <begin position="227"/>
        <end position="250"/>
    </location>
</feature>
<sequence>MQNPTAPAGARTSDSFYFTHWIIVLVSAVATFATIAATERLLKQGAARLLSKRATIIALAAYALSLGFPLLAGFSDDLLHPVAVIATGALSAWLFVRWGTSIGPNGPRELIALSSFALMFAFILAIALYELPAQITQAIVALLPFASAAALQSSNEKPREAASSDEEPTATSAKSASLKFFGTLLIQGMAFGLLHYLYGTVVLEKCDDPYCPLRHLQPLFPISVEDFYGFVSIIGLALAAGIILVAIKALRLNFRKLLYVVGFPLMALGFLIIGSDAGLRVAEGVNHASGLNFVYGEVIYVSGYYYVIVIAWALCAHLGRTGKESYTSTYTWSGLSLLGGQLIGFLLSALTTLLEVSRSNLCFLTLFALMLSSLLIVTNDTLWAEWGGVKPSEAETMGTFRRACASIADAHGLTPRETEVFNLVVHGRSMAHIAESLVISRDTVKTHCRSIYHKLGIHSQQEAINLVEAEMSIERDQRMQGL</sequence>
<dbReference type="Pfam" id="PF00196">
    <property type="entry name" value="GerE"/>
    <property type="match status" value="1"/>
</dbReference>
<keyword evidence="2" id="KW-0238">DNA-binding</keyword>
<feature type="transmembrane region" description="Helical" evidence="4">
    <location>
        <begin position="110"/>
        <end position="129"/>
    </location>
</feature>
<evidence type="ECO:0000259" key="5">
    <source>
        <dbReference type="PROSITE" id="PS50043"/>
    </source>
</evidence>
<keyword evidence="1" id="KW-0805">Transcription regulation</keyword>
<dbReference type="InterPro" id="IPR000792">
    <property type="entry name" value="Tscrpt_reg_LuxR_C"/>
</dbReference>
<dbReference type="GO" id="GO:0003677">
    <property type="term" value="F:DNA binding"/>
    <property type="evidence" value="ECO:0007669"/>
    <property type="project" value="UniProtKB-KW"/>
</dbReference>
<dbReference type="SUPFAM" id="SSF46894">
    <property type="entry name" value="C-terminal effector domain of the bipartite response regulators"/>
    <property type="match status" value="1"/>
</dbReference>
<feature type="transmembrane region" description="Helical" evidence="4">
    <location>
        <begin position="257"/>
        <end position="278"/>
    </location>
</feature>
<protein>
    <submittedName>
        <fullName evidence="6">Helix-turn-helix transcriptional regulator</fullName>
    </submittedName>
</protein>
<feature type="transmembrane region" description="Helical" evidence="4">
    <location>
        <begin position="20"/>
        <end position="42"/>
    </location>
</feature>
<dbReference type="Proteomes" id="UP000789325">
    <property type="component" value="Unassembled WGS sequence"/>
</dbReference>
<feature type="transmembrane region" description="Helical" evidence="4">
    <location>
        <begin position="78"/>
        <end position="98"/>
    </location>
</feature>
<dbReference type="Gene3D" id="1.10.10.10">
    <property type="entry name" value="Winged helix-like DNA-binding domain superfamily/Winged helix DNA-binding domain"/>
    <property type="match status" value="1"/>
</dbReference>